<feature type="compositionally biased region" description="Low complexity" evidence="1">
    <location>
        <begin position="1142"/>
        <end position="1156"/>
    </location>
</feature>
<feature type="region of interest" description="Disordered" evidence="1">
    <location>
        <begin position="80"/>
        <end position="116"/>
    </location>
</feature>
<feature type="compositionally biased region" description="Low complexity" evidence="1">
    <location>
        <begin position="262"/>
        <end position="271"/>
    </location>
</feature>
<dbReference type="PANTHER" id="PTHR34988:SF1">
    <property type="entry name" value="DNA-BINDING PROTEIN"/>
    <property type="match status" value="1"/>
</dbReference>
<dbReference type="PROSITE" id="PS51742">
    <property type="entry name" value="PPC"/>
    <property type="match status" value="1"/>
</dbReference>
<feature type="compositionally biased region" description="Polar residues" evidence="1">
    <location>
        <begin position="1178"/>
        <end position="1210"/>
    </location>
</feature>
<accession>A0AAV2T0K7</accession>
<feature type="region of interest" description="Disordered" evidence="1">
    <location>
        <begin position="240"/>
        <end position="276"/>
    </location>
</feature>
<sequence>MAVNHDCQKLSPLPDEVKKLQQMNDNLFAQMQNCDSLKIDGPRPTGTAKNLCVQRTIISSTNVSPDSTGKQERVTHFCTKTDNIGPMSSRSCPTDENAEHGRATELGGTNTAMSSPTFMNPLDYSTHSRIRDLPGRVSAHVSPVMKSGSSGASYVGSFSSSSSPSPSLPDSCSALLPHNSGLSGWNSRPCTSPIYPAKEPIGMQSESNTVPDIPGEDTLPHTSVKNQIKRRGRLRKETLEHGKSLINSNEPVDNTSVDDLPKTPATTTATKKTSDGNMKTTLKRHASSTMAVTNNPRGNVSTAAYKYLTWREKDRRRRFREEWKHLWLVVPHGRYEVMCLVCHKVMTQRKLDTIKRHTVRRHVELLGMPETERQNLFEQLVRQQNLMNSGDANQTSNAGSMRKTPETGKPSALKKSEGADGIKICSEIKRTQRVGRTYNDGAEWHLNLRGPMDFSPATMDRNSMKIPGVPPFYSPSKTKQPACLNQLNHSFLGSAPNAIRNFPPDYANMMNINGNNSNPFYPTFPLPLANDQNPFTMPAYRKSLEEVLRGFSKDLSKGDIPCVGSKQAEPRRGNSSQFCAPNLTSFLPFSSVSPPGKTGNSGHVYNPCYSKPNPAVSSFAHILEQFTMPRNANSSGRKHSAQSTAFSTPSTVCDMRNNSPLAGNSSASGISEFVPNASDPKSFQGRALCSPSFIYPQKTSQSEVPSFTNTSTPAQGGPNSLPDIRNQMNSNGTIATADIAATVQSLLRFPPALWQTQIPNNYMAKVSTNPEIAPLMMATWAAAVAAMASGGTPSDGDQTNPGQSPRKNTPYTGSDPTQSNTNTNENKVNPIPLPPFPLPPPFQQNRNTNERLRKPGCTTQGSESLWTNEQLSYLASFPNSSHFESFFQKNLSTPTPPSTAANKAVHPLNWNWSYPPPPPPPHFPKQPPVSPGKLSSKPEDEIRHRETKDQKDRSDNSIKGDVESLLRNNEVIRPEEGQDHASPSQTGSLPERLTCLVCSWENRRKTNSSTDSDGGGKNLPVDLASHSCRVASSPFSPSGRTRFAADQLRSLTDTCANSWTDRIENLDTKNSTATVLKNFQPRNETTEANESSRRPLTSKFPYLRPPALLPPLQLPDPNDRSMLLYYGELLRQNLGNGVADTPPSISSSSEIQSPSQGGLGRGHQPAQWCSDPPGKAGSTPSGRENLAVTSAPSAYQISSSTANASQTPGSDSFARNMKRTLTEENRSDSPASSDIRGAASDEREKKTSERHDTGVKSSPYWSVALSGPEIDGSEGVKTAVNRDSTYGQSSTFNARMIRLAPGQDVRGCLENYVVKHKLAGAFIITCCGSVESAHLRLANLQERNFPGPLEIVSLVGTIASDGSPHLHISLADSSGHVFGGHLLGPSPVHTTAEIVLGVTGFETPTTDSSPPQELRRAFESFLTETSCSPAKIARKTDTGGDSNKEETREGSFTGIRLVRKMDQQTGFRELAFESPCDHPDARNE</sequence>
<feature type="compositionally biased region" description="Low complexity" evidence="1">
    <location>
        <begin position="147"/>
        <end position="171"/>
    </location>
</feature>
<feature type="compositionally biased region" description="Basic and acidic residues" evidence="1">
    <location>
        <begin position="1239"/>
        <end position="1254"/>
    </location>
</feature>
<feature type="compositionally biased region" description="Polar residues" evidence="1">
    <location>
        <begin position="107"/>
        <end position="116"/>
    </location>
</feature>
<feature type="compositionally biased region" description="Polar residues" evidence="1">
    <location>
        <begin position="791"/>
        <end position="827"/>
    </location>
</feature>
<feature type="region of interest" description="Disordered" evidence="1">
    <location>
        <begin position="789"/>
        <end position="863"/>
    </location>
</feature>
<evidence type="ECO:0000256" key="1">
    <source>
        <dbReference type="SAM" id="MobiDB-lite"/>
    </source>
</evidence>
<dbReference type="Gene3D" id="3.30.1330.80">
    <property type="entry name" value="Hypothetical protein, similar to alpha- acetolactate decarboxylase, domain 2"/>
    <property type="match status" value="1"/>
</dbReference>
<dbReference type="InterPro" id="IPR005175">
    <property type="entry name" value="PPC_dom"/>
</dbReference>
<comment type="caution">
    <text evidence="3">The sequence shown here is derived from an EMBL/GenBank/DDBJ whole genome shotgun (WGS) entry which is preliminary data.</text>
</comment>
<evidence type="ECO:0000259" key="2">
    <source>
        <dbReference type="PROSITE" id="PS51742"/>
    </source>
</evidence>
<feature type="domain" description="PPC" evidence="2">
    <location>
        <begin position="1289"/>
        <end position="1421"/>
    </location>
</feature>
<feature type="compositionally biased region" description="Pro residues" evidence="1">
    <location>
        <begin position="831"/>
        <end position="842"/>
    </location>
</feature>
<feature type="region of interest" description="Disordered" evidence="1">
    <location>
        <begin position="630"/>
        <end position="667"/>
    </location>
</feature>
<dbReference type="CDD" id="cd11378">
    <property type="entry name" value="DUF296"/>
    <property type="match status" value="1"/>
</dbReference>
<feature type="compositionally biased region" description="Polar residues" evidence="1">
    <location>
        <begin position="245"/>
        <end position="257"/>
    </location>
</feature>
<dbReference type="SUPFAM" id="SSF117856">
    <property type="entry name" value="AF0104/ALDC/Ptd012-like"/>
    <property type="match status" value="1"/>
</dbReference>
<name>A0AAV2T0K7_CALDB</name>
<feature type="compositionally biased region" description="Pro residues" evidence="1">
    <location>
        <begin position="916"/>
        <end position="930"/>
    </location>
</feature>
<dbReference type="InterPro" id="IPR040647">
    <property type="entry name" value="SPIN-DOC_Znf-C2H2"/>
</dbReference>
<feature type="region of interest" description="Disordered" evidence="1">
    <location>
        <begin position="388"/>
        <end position="418"/>
    </location>
</feature>
<feature type="compositionally biased region" description="Polar residues" evidence="1">
    <location>
        <begin position="1080"/>
        <end position="1089"/>
    </location>
</feature>
<organism evidence="3 4">
    <name type="scientific">Calicophoron daubneyi</name>
    <name type="common">Rumen fluke</name>
    <name type="synonym">Paramphistomum daubneyi</name>
    <dbReference type="NCBI Taxonomy" id="300641"/>
    <lineage>
        <taxon>Eukaryota</taxon>
        <taxon>Metazoa</taxon>
        <taxon>Spiralia</taxon>
        <taxon>Lophotrochozoa</taxon>
        <taxon>Platyhelminthes</taxon>
        <taxon>Trematoda</taxon>
        <taxon>Digenea</taxon>
        <taxon>Plagiorchiida</taxon>
        <taxon>Pronocephalata</taxon>
        <taxon>Paramphistomoidea</taxon>
        <taxon>Paramphistomidae</taxon>
        <taxon>Calicophoron</taxon>
    </lineage>
</organism>
<feature type="region of interest" description="Disordered" evidence="1">
    <location>
        <begin position="1137"/>
        <end position="1261"/>
    </location>
</feature>
<dbReference type="EMBL" id="CAXLJL010000055">
    <property type="protein sequence ID" value="CAL5129903.1"/>
    <property type="molecule type" value="Genomic_DNA"/>
</dbReference>
<feature type="compositionally biased region" description="Polar residues" evidence="1">
    <location>
        <begin position="388"/>
        <end position="399"/>
    </location>
</feature>
<feature type="region of interest" description="Disordered" evidence="1">
    <location>
        <begin position="1432"/>
        <end position="1456"/>
    </location>
</feature>
<feature type="compositionally biased region" description="Basic and acidic residues" evidence="1">
    <location>
        <begin position="1434"/>
        <end position="1449"/>
    </location>
</feature>
<feature type="compositionally biased region" description="Polar residues" evidence="1">
    <location>
        <begin position="80"/>
        <end position="94"/>
    </location>
</feature>
<feature type="region of interest" description="Disordered" evidence="1">
    <location>
        <begin position="144"/>
        <end position="171"/>
    </location>
</feature>
<feature type="region of interest" description="Disordered" evidence="1">
    <location>
        <begin position="1080"/>
        <end position="1105"/>
    </location>
</feature>
<dbReference type="Proteomes" id="UP001497525">
    <property type="component" value="Unassembled WGS sequence"/>
</dbReference>
<evidence type="ECO:0000313" key="3">
    <source>
        <dbReference type="EMBL" id="CAL5129903.1"/>
    </source>
</evidence>
<gene>
    <name evidence="3" type="ORF">CDAUBV1_LOCUS1360</name>
</gene>
<feature type="region of interest" description="Disordered" evidence="1">
    <location>
        <begin position="700"/>
        <end position="725"/>
    </location>
</feature>
<feature type="compositionally biased region" description="Polar residues" evidence="1">
    <location>
        <begin position="700"/>
        <end position="718"/>
    </location>
</feature>
<reference evidence="3" key="1">
    <citation type="submission" date="2024-06" db="EMBL/GenBank/DDBJ databases">
        <authorList>
            <person name="Liu X."/>
            <person name="Lenzi L."/>
            <person name="Haldenby T S."/>
            <person name="Uol C."/>
        </authorList>
    </citation>
    <scope>NUCLEOTIDE SEQUENCE</scope>
</reference>
<dbReference type="PANTHER" id="PTHR34988">
    <property type="entry name" value="PROTEIN, PUTATIVE-RELATED"/>
    <property type="match status" value="1"/>
</dbReference>
<feature type="compositionally biased region" description="Basic and acidic residues" evidence="1">
    <location>
        <begin position="936"/>
        <end position="979"/>
    </location>
</feature>
<dbReference type="Pfam" id="PF18658">
    <property type="entry name" value="zf-C2H2_12"/>
    <property type="match status" value="1"/>
</dbReference>
<dbReference type="Pfam" id="PF03479">
    <property type="entry name" value="PCC"/>
    <property type="match status" value="1"/>
</dbReference>
<feature type="region of interest" description="Disordered" evidence="1">
    <location>
        <begin position="916"/>
        <end position="988"/>
    </location>
</feature>
<evidence type="ECO:0000313" key="4">
    <source>
        <dbReference type="Proteomes" id="UP001497525"/>
    </source>
</evidence>
<protein>
    <recommendedName>
        <fullName evidence="2">PPC domain-containing protein</fullName>
    </recommendedName>
</protein>
<proteinExistence type="predicted"/>